<reference evidence="2 4" key="1">
    <citation type="submission" date="2020-12" db="EMBL/GenBank/DDBJ databases">
        <title>FDA dAtabase for Regulatory Grade micrObial Sequences (FDA-ARGOS): Supporting development and validation of Infectious Disease Dx tests.</title>
        <authorList>
            <person name="Minogue T."/>
            <person name="Wolcott M."/>
            <person name="Wasieloski L."/>
            <person name="Aguilar W."/>
            <person name="Moore D."/>
            <person name="Jaissle J."/>
            <person name="Tallon L."/>
            <person name="Sadzewicz L."/>
            <person name="Zhao X."/>
            <person name="Boylan J."/>
            <person name="Ott S."/>
            <person name="Bowen H."/>
            <person name="Vavikolanu K."/>
            <person name="Mehta A."/>
            <person name="Aluvathingal J."/>
            <person name="Nadendla S."/>
            <person name="Yan Y."/>
            <person name="Sichtig H."/>
        </authorList>
    </citation>
    <scope>NUCLEOTIDE SEQUENCE [LARGE SCALE GENOMIC DNA]</scope>
    <source>
        <strain evidence="2 4">FDAARGOS_949</strain>
    </source>
</reference>
<evidence type="ECO:0000313" key="2">
    <source>
        <dbReference type="EMBL" id="QPQ93610.1"/>
    </source>
</evidence>
<dbReference type="Proteomes" id="UP000594892">
    <property type="component" value="Chromosome 2"/>
</dbReference>
<feature type="region of interest" description="Disordered" evidence="1">
    <location>
        <begin position="1"/>
        <end position="26"/>
    </location>
</feature>
<organism evidence="2 4">
    <name type="scientific">Burkholderia glumae</name>
    <name type="common">Pseudomonas glumae</name>
    <dbReference type="NCBI Taxonomy" id="337"/>
    <lineage>
        <taxon>Bacteria</taxon>
        <taxon>Pseudomonadati</taxon>
        <taxon>Pseudomonadota</taxon>
        <taxon>Betaproteobacteria</taxon>
        <taxon>Burkholderiales</taxon>
        <taxon>Burkholderiaceae</taxon>
        <taxon>Burkholderia</taxon>
    </lineage>
</organism>
<evidence type="ECO:0000256" key="1">
    <source>
        <dbReference type="SAM" id="MobiDB-lite"/>
    </source>
</evidence>
<dbReference type="AlphaFoldDB" id="A0AAQ0BUG7"/>
<gene>
    <name evidence="2" type="ORF">I6H06_15390</name>
    <name evidence="3" type="ORF">NFI99_24030</name>
</gene>
<dbReference type="Gene3D" id="3.40.50.10320">
    <property type="entry name" value="LmbE-like"/>
    <property type="match status" value="1"/>
</dbReference>
<dbReference type="RefSeq" id="WP_015875530.1">
    <property type="nucleotide sequence ID" value="NZ_CP021074.1"/>
</dbReference>
<proteinExistence type="predicted"/>
<evidence type="ECO:0000313" key="5">
    <source>
        <dbReference type="Proteomes" id="UP001056386"/>
    </source>
</evidence>
<dbReference type="EMBL" id="CP065601">
    <property type="protein sequence ID" value="QPQ93610.1"/>
    <property type="molecule type" value="Genomic_DNA"/>
</dbReference>
<protein>
    <submittedName>
        <fullName evidence="2">PIG-L family deacetylase</fullName>
    </submittedName>
</protein>
<keyword evidence="5" id="KW-1185">Reference proteome</keyword>
<dbReference type="InterPro" id="IPR003737">
    <property type="entry name" value="GlcNAc_PI_deacetylase-related"/>
</dbReference>
<sequence length="272" mass="29490">MSTVPRRGRPGFEPPRGAAGTMPAGRRAWSRTGAAAVRAALDARAPLFVVSPHLDDAVFGCASLLATRPGTVVCTVFAGLPAPPQCRPWDAAGGFADSTAALRERIREDDEALRICGARGLRLPFLDGQYGPPPGQQALARALAAQLARCPGAVPLVPLGLHHPDHRCVADAWQLLARRQRRRAWLVYEEAIHRGVPGVTAARLHRLERAGWRLTPLRAGWSAARGGEPARAVRRRAIAAYASQLRAFGDARLADLDAPERYWLAERRARTR</sequence>
<evidence type="ECO:0000313" key="4">
    <source>
        <dbReference type="Proteomes" id="UP000594892"/>
    </source>
</evidence>
<dbReference type="Proteomes" id="UP001056386">
    <property type="component" value="Chromosome 1"/>
</dbReference>
<dbReference type="SUPFAM" id="SSF102588">
    <property type="entry name" value="LmbE-like"/>
    <property type="match status" value="1"/>
</dbReference>
<dbReference type="EMBL" id="CP099587">
    <property type="protein sequence ID" value="USS44698.1"/>
    <property type="molecule type" value="Genomic_DNA"/>
</dbReference>
<evidence type="ECO:0000313" key="3">
    <source>
        <dbReference type="EMBL" id="USS44698.1"/>
    </source>
</evidence>
<dbReference type="Pfam" id="PF02585">
    <property type="entry name" value="PIG-L"/>
    <property type="match status" value="1"/>
</dbReference>
<accession>A0AAQ0BUG7</accession>
<name>A0AAQ0BUG7_BURGL</name>
<dbReference type="GeneID" id="45697901"/>
<reference evidence="3" key="2">
    <citation type="submission" date="2022-06" db="EMBL/GenBank/DDBJ databases">
        <title>Draft genome sequence of Burkholderia glumae strain GR20004 isolated from rice panicle showing bacterial panicle blight.</title>
        <authorList>
            <person name="Choi S.Y."/>
            <person name="Lee Y.H."/>
        </authorList>
    </citation>
    <scope>NUCLEOTIDE SEQUENCE</scope>
    <source>
        <strain evidence="3">GR20004</strain>
    </source>
</reference>
<dbReference type="InterPro" id="IPR024078">
    <property type="entry name" value="LmbE-like_dom_sf"/>
</dbReference>